<dbReference type="STRING" id="521013.SAMN04488567_3569"/>
<dbReference type="EMBL" id="FNAT01000008">
    <property type="protein sequence ID" value="SDF17562.1"/>
    <property type="molecule type" value="Genomic_DNA"/>
</dbReference>
<proteinExistence type="inferred from homology"/>
<keyword evidence="4" id="KW-0812">Transmembrane</keyword>
<dbReference type="Gene3D" id="2.40.420.20">
    <property type="match status" value="1"/>
</dbReference>
<dbReference type="Gene3D" id="1.10.287.470">
    <property type="entry name" value="Helix hairpin bin"/>
    <property type="match status" value="1"/>
</dbReference>
<dbReference type="GO" id="GO:0015562">
    <property type="term" value="F:efflux transmembrane transporter activity"/>
    <property type="evidence" value="ECO:0007669"/>
    <property type="project" value="TreeGrafter"/>
</dbReference>
<protein>
    <submittedName>
        <fullName evidence="6">Membrane fusion protein, multidrug efflux system</fullName>
    </submittedName>
</protein>
<evidence type="ECO:0000259" key="5">
    <source>
        <dbReference type="Pfam" id="PF25954"/>
    </source>
</evidence>
<feature type="region of interest" description="Disordered" evidence="3">
    <location>
        <begin position="1"/>
        <end position="23"/>
    </location>
</feature>
<dbReference type="PANTHER" id="PTHR30469:SF29">
    <property type="entry name" value="BLR2860 PROTEIN"/>
    <property type="match status" value="1"/>
</dbReference>
<dbReference type="PANTHER" id="PTHR30469">
    <property type="entry name" value="MULTIDRUG RESISTANCE PROTEIN MDTA"/>
    <property type="match status" value="1"/>
</dbReference>
<evidence type="ECO:0000256" key="1">
    <source>
        <dbReference type="ARBA" id="ARBA00009477"/>
    </source>
</evidence>
<reference evidence="7" key="1">
    <citation type="submission" date="2016-10" db="EMBL/GenBank/DDBJ databases">
        <authorList>
            <person name="Varghese N."/>
            <person name="Submissions S."/>
        </authorList>
    </citation>
    <scope>NUCLEOTIDE SEQUENCE [LARGE SCALE GENOMIC DNA]</scope>
    <source>
        <strain evidence="7">DSM 21424</strain>
    </source>
</reference>
<organism evidence="6 7">
    <name type="scientific">Limimaricola pyoseonensis</name>
    <dbReference type="NCBI Taxonomy" id="521013"/>
    <lineage>
        <taxon>Bacteria</taxon>
        <taxon>Pseudomonadati</taxon>
        <taxon>Pseudomonadota</taxon>
        <taxon>Alphaproteobacteria</taxon>
        <taxon>Rhodobacterales</taxon>
        <taxon>Paracoccaceae</taxon>
        <taxon>Limimaricola</taxon>
    </lineage>
</organism>
<feature type="coiled-coil region" evidence="2">
    <location>
        <begin position="133"/>
        <end position="198"/>
    </location>
</feature>
<dbReference type="Pfam" id="PF25954">
    <property type="entry name" value="Beta-barrel_RND_2"/>
    <property type="match status" value="1"/>
</dbReference>
<gene>
    <name evidence="6" type="ORF">SAMN04488567_3569</name>
</gene>
<evidence type="ECO:0000256" key="4">
    <source>
        <dbReference type="SAM" id="Phobius"/>
    </source>
</evidence>
<dbReference type="Gene3D" id="2.40.50.100">
    <property type="match status" value="1"/>
</dbReference>
<evidence type="ECO:0000256" key="3">
    <source>
        <dbReference type="SAM" id="MobiDB-lite"/>
    </source>
</evidence>
<dbReference type="NCBIfam" id="TIGR01730">
    <property type="entry name" value="RND_mfp"/>
    <property type="match status" value="1"/>
</dbReference>
<name>A0A1G7IXU7_9RHOB</name>
<dbReference type="AlphaFoldDB" id="A0A1G7IXU7"/>
<keyword evidence="4" id="KW-0472">Membrane</keyword>
<dbReference type="Gene3D" id="2.40.30.170">
    <property type="match status" value="1"/>
</dbReference>
<keyword evidence="7" id="KW-1185">Reference proteome</keyword>
<feature type="transmembrane region" description="Helical" evidence="4">
    <location>
        <begin position="37"/>
        <end position="56"/>
    </location>
</feature>
<keyword evidence="2" id="KW-0175">Coiled coil</keyword>
<sequence length="401" mass="41976">MYQKQDFNASEAEGAAPGGARRPLEFDGDAGSARSKWVAALLALMVIGWMASGYVLPAPPEQAAAPVQPVEAVAVAVRDSRAEEVTRIFTAEGQAQPDRRAAIRSETGGEVAEIVARKGDMLEAGAVVARLSTREQEARVTQAREAVARAQREFDNAQSLLDRGVATQDRVTDARSDLAAAEAQLTQAEEAAEAAVIRAPFSGRLDALSLDEGEFVAAGAEIGTMLDSDPLTVVIQVPQQALSRIEPGQVAQVEFITGETREGEVSYVSADAASETRTFEAEITVPNPDGALASGLSAQIRVPTGTMRAHFVSPAILSLGTDGTLGVKTVDAEDTVVFHPVAVERAQTDGVWVSGLPDEARLITVGQGFVSHGEKVAPSTETARLADVAEAEAPAGLESPQ</sequence>
<evidence type="ECO:0000313" key="6">
    <source>
        <dbReference type="EMBL" id="SDF17562.1"/>
    </source>
</evidence>
<dbReference type="Proteomes" id="UP000198922">
    <property type="component" value="Unassembled WGS sequence"/>
</dbReference>
<evidence type="ECO:0000256" key="2">
    <source>
        <dbReference type="SAM" id="Coils"/>
    </source>
</evidence>
<feature type="domain" description="CusB-like beta-barrel" evidence="5">
    <location>
        <begin position="233"/>
        <end position="302"/>
    </location>
</feature>
<dbReference type="InterPro" id="IPR006143">
    <property type="entry name" value="RND_pump_MFP"/>
</dbReference>
<feature type="compositionally biased region" description="Low complexity" evidence="3">
    <location>
        <begin position="11"/>
        <end position="21"/>
    </location>
</feature>
<dbReference type="OrthoDB" id="9806939at2"/>
<dbReference type="InterPro" id="IPR058792">
    <property type="entry name" value="Beta-barrel_RND_2"/>
</dbReference>
<keyword evidence="4" id="KW-1133">Transmembrane helix</keyword>
<evidence type="ECO:0000313" key="7">
    <source>
        <dbReference type="Proteomes" id="UP000198922"/>
    </source>
</evidence>
<accession>A0A1G7IXU7</accession>
<dbReference type="SUPFAM" id="SSF111369">
    <property type="entry name" value="HlyD-like secretion proteins"/>
    <property type="match status" value="1"/>
</dbReference>
<dbReference type="RefSeq" id="WP_090114204.1">
    <property type="nucleotide sequence ID" value="NZ_FNAT01000008.1"/>
</dbReference>
<dbReference type="GO" id="GO:1990281">
    <property type="term" value="C:efflux pump complex"/>
    <property type="evidence" value="ECO:0007669"/>
    <property type="project" value="TreeGrafter"/>
</dbReference>
<comment type="similarity">
    <text evidence="1">Belongs to the membrane fusion protein (MFP) (TC 8.A.1) family.</text>
</comment>